<feature type="transmembrane region" description="Helical" evidence="7">
    <location>
        <begin position="69"/>
        <end position="87"/>
    </location>
</feature>
<keyword evidence="3 7" id="KW-0812">Transmembrane</keyword>
<feature type="transmembrane region" description="Helical" evidence="7">
    <location>
        <begin position="35"/>
        <end position="57"/>
    </location>
</feature>
<evidence type="ECO:0000256" key="2">
    <source>
        <dbReference type="ARBA" id="ARBA00008333"/>
    </source>
</evidence>
<evidence type="ECO:0000256" key="5">
    <source>
        <dbReference type="ARBA" id="ARBA00023136"/>
    </source>
</evidence>
<evidence type="ECO:0000256" key="3">
    <source>
        <dbReference type="ARBA" id="ARBA00022692"/>
    </source>
</evidence>
<dbReference type="Proteomes" id="UP001556631">
    <property type="component" value="Unassembled WGS sequence"/>
</dbReference>
<evidence type="ECO:0000256" key="4">
    <source>
        <dbReference type="ARBA" id="ARBA00022989"/>
    </source>
</evidence>
<feature type="transmembrane region" description="Helical" evidence="7">
    <location>
        <begin position="245"/>
        <end position="263"/>
    </location>
</feature>
<dbReference type="Pfam" id="PF03239">
    <property type="entry name" value="FTR1"/>
    <property type="match status" value="1"/>
</dbReference>
<comment type="subcellular location">
    <subcellularLocation>
        <location evidence="1">Membrane</location>
        <topology evidence="1">Multi-pass membrane protein</topology>
    </subcellularLocation>
</comment>
<evidence type="ECO:0000313" key="8">
    <source>
        <dbReference type="EMBL" id="MEX0426525.1"/>
    </source>
</evidence>
<dbReference type="InterPro" id="IPR004923">
    <property type="entry name" value="FTR1/Fip1/EfeU"/>
</dbReference>
<comment type="similarity">
    <text evidence="2">Belongs to the oxidase-dependent Fe transporter (OFeT) (TC 9.A.10.1) family.</text>
</comment>
<feature type="transmembrane region" description="Helical" evidence="7">
    <location>
        <begin position="99"/>
        <end position="124"/>
    </location>
</feature>
<dbReference type="EMBL" id="JBFPJR010000003">
    <property type="protein sequence ID" value="MEX0426525.1"/>
    <property type="molecule type" value="Genomic_DNA"/>
</dbReference>
<dbReference type="NCBIfam" id="NF041756">
    <property type="entry name" value="EfeU"/>
    <property type="match status" value="1"/>
</dbReference>
<keyword evidence="9" id="KW-1185">Reference proteome</keyword>
<protein>
    <submittedName>
        <fullName evidence="8">Iron uptake transporter permease EfeU</fullName>
    </submittedName>
</protein>
<keyword evidence="5 7" id="KW-0472">Membrane</keyword>
<evidence type="ECO:0000256" key="7">
    <source>
        <dbReference type="SAM" id="Phobius"/>
    </source>
</evidence>
<comment type="caution">
    <text evidence="8">The sequence shown here is derived from an EMBL/GenBank/DDBJ whole genome shotgun (WGS) entry which is preliminary data.</text>
</comment>
<evidence type="ECO:0000256" key="1">
    <source>
        <dbReference type="ARBA" id="ARBA00004141"/>
    </source>
</evidence>
<feature type="transmembrane region" description="Helical" evidence="7">
    <location>
        <begin position="144"/>
        <end position="165"/>
    </location>
</feature>
<organism evidence="8 9">
    <name type="scientific">Nocardioides eburneus</name>
    <dbReference type="NCBI Taxonomy" id="3231482"/>
    <lineage>
        <taxon>Bacteria</taxon>
        <taxon>Bacillati</taxon>
        <taxon>Actinomycetota</taxon>
        <taxon>Actinomycetes</taxon>
        <taxon>Propionibacteriales</taxon>
        <taxon>Nocardioidaceae</taxon>
        <taxon>Nocardioides</taxon>
    </lineage>
</organism>
<dbReference type="PANTHER" id="PTHR31632:SF2">
    <property type="entry name" value="PLASMA MEMBRANE IRON PERMEASE"/>
    <property type="match status" value="1"/>
</dbReference>
<feature type="transmembrane region" description="Helical" evidence="7">
    <location>
        <begin position="275"/>
        <end position="294"/>
    </location>
</feature>
<feature type="region of interest" description="Disordered" evidence="6">
    <location>
        <begin position="491"/>
        <end position="518"/>
    </location>
</feature>
<feature type="transmembrane region" description="Helical" evidence="7">
    <location>
        <begin position="177"/>
        <end position="197"/>
    </location>
</feature>
<name>A0ABV3SVC1_9ACTN</name>
<evidence type="ECO:0000256" key="6">
    <source>
        <dbReference type="SAM" id="MobiDB-lite"/>
    </source>
</evidence>
<accession>A0ABV3SVC1</accession>
<dbReference type="RefSeq" id="WP_367991246.1">
    <property type="nucleotide sequence ID" value="NZ_JBFPJR010000003.1"/>
</dbReference>
<evidence type="ECO:0000313" key="9">
    <source>
        <dbReference type="Proteomes" id="UP001556631"/>
    </source>
</evidence>
<gene>
    <name evidence="8" type="primary">efeU</name>
    <name evidence="8" type="ORF">AB3X52_02760</name>
</gene>
<reference evidence="8 9" key="1">
    <citation type="submission" date="2024-07" db="EMBL/GenBank/DDBJ databases">
        <authorList>
            <person name="Lee S."/>
            <person name="Kang M."/>
        </authorList>
    </citation>
    <scope>NUCLEOTIDE SEQUENCE [LARGE SCALE GENOMIC DNA]</scope>
    <source>
        <strain evidence="8 9">DS6</strain>
    </source>
</reference>
<dbReference type="PANTHER" id="PTHR31632">
    <property type="entry name" value="IRON TRANSPORTER FTH1"/>
    <property type="match status" value="1"/>
</dbReference>
<sequence length="518" mass="53905">MLPTFVIGLREGLEAALIVSIVATFLRRNGASLRGLWIGVTAGVLLSVAVGVVLKVVEQGLPQRQQEGMETVIGAVAVFFVTGMVLWMRTHARSMKKELETAAAAALKNGTTTALAVMAFLAVLREGFETSVFLLATFQTASSTPSALIGAVLGILVAVALGWGIYAGGVRINMHRFFQVTGVFLVLVAAGLVLFAFRTAHEAGWVTVGQGRTLDLTWLAPAGSVRSALITGVLGIPNDPRVIEVLAWAAYLVPMLALSYLPARLRPSAALAQRLRVGGAAVMAVAAVALFVLVRQPSAVVPTQAPVSGGGNAIVDVSGGHATVTENGHTTVLTRASAADQEGADTRWTAAKVGGDLPARLDVDTLLTYTGQRIPVGLSVATAPGPYDARWVDSTELTVLTRDGGLVDAHTDGRLLLTISGGGLSSPRTFTVDSAAWQVDPAYAASTTSAIASAEATAHDRTLWKHWVPAFGLVAAAVLLLRAYRLRPATVSDHDPARPEASQAPASEGTITHADSLA</sequence>
<proteinExistence type="inferred from homology"/>
<keyword evidence="4 7" id="KW-1133">Transmembrane helix</keyword>